<sequence length="159" mass="17683">MCRPRRCGGRVKAASDRARLGSWHERRETCWLARDSERACAQPSSLKGRISTMTTTTTAGSEPTICGGHCWCCALFQDQDRTDPCHAKPDFEPCAVRCERAAIWRPVSSYHPSRMLQQHADSRLPERACGKQHVAGGRSRPRTGPGMWLRGAHPQGISI</sequence>
<evidence type="ECO:0000313" key="3">
    <source>
        <dbReference type="Proteomes" id="UP001287356"/>
    </source>
</evidence>
<accession>A0AAE0TTU9</accession>
<dbReference type="EMBL" id="JAULSN010000002">
    <property type="protein sequence ID" value="KAK3379930.1"/>
    <property type="molecule type" value="Genomic_DNA"/>
</dbReference>
<protein>
    <submittedName>
        <fullName evidence="2">Uncharacterized protein</fullName>
    </submittedName>
</protein>
<evidence type="ECO:0000313" key="2">
    <source>
        <dbReference type="EMBL" id="KAK3379930.1"/>
    </source>
</evidence>
<proteinExistence type="predicted"/>
<reference evidence="2" key="1">
    <citation type="journal article" date="2023" name="Mol. Phylogenet. Evol.">
        <title>Genome-scale phylogeny and comparative genomics of the fungal order Sordariales.</title>
        <authorList>
            <person name="Hensen N."/>
            <person name="Bonometti L."/>
            <person name="Westerberg I."/>
            <person name="Brannstrom I.O."/>
            <person name="Guillou S."/>
            <person name="Cros-Aarteil S."/>
            <person name="Calhoun S."/>
            <person name="Haridas S."/>
            <person name="Kuo A."/>
            <person name="Mondo S."/>
            <person name="Pangilinan J."/>
            <person name="Riley R."/>
            <person name="LaButti K."/>
            <person name="Andreopoulos B."/>
            <person name="Lipzen A."/>
            <person name="Chen C."/>
            <person name="Yan M."/>
            <person name="Daum C."/>
            <person name="Ng V."/>
            <person name="Clum A."/>
            <person name="Steindorff A."/>
            <person name="Ohm R.A."/>
            <person name="Martin F."/>
            <person name="Silar P."/>
            <person name="Natvig D.O."/>
            <person name="Lalanne C."/>
            <person name="Gautier V."/>
            <person name="Ament-Velasquez S.L."/>
            <person name="Kruys A."/>
            <person name="Hutchinson M.I."/>
            <person name="Powell A.J."/>
            <person name="Barry K."/>
            <person name="Miller A.N."/>
            <person name="Grigoriev I.V."/>
            <person name="Debuchy R."/>
            <person name="Gladieux P."/>
            <person name="Hiltunen Thoren M."/>
            <person name="Johannesson H."/>
        </authorList>
    </citation>
    <scope>NUCLEOTIDE SEQUENCE</scope>
    <source>
        <strain evidence="2">CBS 958.72</strain>
    </source>
</reference>
<name>A0AAE0TTU9_9PEZI</name>
<gene>
    <name evidence="2" type="ORF">B0T24DRAFT_613534</name>
</gene>
<reference evidence="2" key="2">
    <citation type="submission" date="2023-06" db="EMBL/GenBank/DDBJ databases">
        <authorList>
            <consortium name="Lawrence Berkeley National Laboratory"/>
            <person name="Haridas S."/>
            <person name="Hensen N."/>
            <person name="Bonometti L."/>
            <person name="Westerberg I."/>
            <person name="Brannstrom I.O."/>
            <person name="Guillou S."/>
            <person name="Cros-Aarteil S."/>
            <person name="Calhoun S."/>
            <person name="Kuo A."/>
            <person name="Mondo S."/>
            <person name="Pangilinan J."/>
            <person name="Riley R."/>
            <person name="Labutti K."/>
            <person name="Andreopoulos B."/>
            <person name="Lipzen A."/>
            <person name="Chen C."/>
            <person name="Yanf M."/>
            <person name="Daum C."/>
            <person name="Ng V."/>
            <person name="Clum A."/>
            <person name="Steindorff A."/>
            <person name="Ohm R."/>
            <person name="Martin F."/>
            <person name="Silar P."/>
            <person name="Natvig D."/>
            <person name="Lalanne C."/>
            <person name="Gautier V."/>
            <person name="Ament-Velasquez S.L."/>
            <person name="Kruys A."/>
            <person name="Hutchinson M.I."/>
            <person name="Powell A.J."/>
            <person name="Barry K."/>
            <person name="Miller A.N."/>
            <person name="Grigoriev I.V."/>
            <person name="Debuchy R."/>
            <person name="Gladieux P."/>
            <person name="Thoren M.H."/>
            <person name="Johannesson H."/>
        </authorList>
    </citation>
    <scope>NUCLEOTIDE SEQUENCE</scope>
    <source>
        <strain evidence="2">CBS 958.72</strain>
    </source>
</reference>
<dbReference type="Proteomes" id="UP001287356">
    <property type="component" value="Unassembled WGS sequence"/>
</dbReference>
<feature type="region of interest" description="Disordered" evidence="1">
    <location>
        <begin position="131"/>
        <end position="159"/>
    </location>
</feature>
<keyword evidence="3" id="KW-1185">Reference proteome</keyword>
<evidence type="ECO:0000256" key="1">
    <source>
        <dbReference type="SAM" id="MobiDB-lite"/>
    </source>
</evidence>
<comment type="caution">
    <text evidence="2">The sequence shown here is derived from an EMBL/GenBank/DDBJ whole genome shotgun (WGS) entry which is preliminary data.</text>
</comment>
<dbReference type="AlphaFoldDB" id="A0AAE0TTU9"/>
<organism evidence="2 3">
    <name type="scientific">Lasiosphaeria ovina</name>
    <dbReference type="NCBI Taxonomy" id="92902"/>
    <lineage>
        <taxon>Eukaryota</taxon>
        <taxon>Fungi</taxon>
        <taxon>Dikarya</taxon>
        <taxon>Ascomycota</taxon>
        <taxon>Pezizomycotina</taxon>
        <taxon>Sordariomycetes</taxon>
        <taxon>Sordariomycetidae</taxon>
        <taxon>Sordariales</taxon>
        <taxon>Lasiosphaeriaceae</taxon>
        <taxon>Lasiosphaeria</taxon>
    </lineage>
</organism>